<keyword evidence="4 8" id="KW-0812">Transmembrane</keyword>
<feature type="repeat" description="Solcar" evidence="8">
    <location>
        <begin position="21"/>
        <end position="119"/>
    </location>
</feature>
<reference evidence="11" key="1">
    <citation type="submission" date="2025-08" db="UniProtKB">
        <authorList>
            <consortium name="RefSeq"/>
        </authorList>
    </citation>
    <scope>IDENTIFICATION</scope>
</reference>
<evidence type="ECO:0000256" key="9">
    <source>
        <dbReference type="RuleBase" id="RU000488"/>
    </source>
</evidence>
<evidence type="ECO:0000313" key="11">
    <source>
        <dbReference type="RefSeq" id="XP_014674007.1"/>
    </source>
</evidence>
<organism evidence="10 11">
    <name type="scientific">Priapulus caudatus</name>
    <name type="common">Priapulid worm</name>
    <dbReference type="NCBI Taxonomy" id="37621"/>
    <lineage>
        <taxon>Eukaryota</taxon>
        <taxon>Metazoa</taxon>
        <taxon>Ecdysozoa</taxon>
        <taxon>Scalidophora</taxon>
        <taxon>Priapulida</taxon>
        <taxon>Priapulimorpha</taxon>
        <taxon>Priapulimorphida</taxon>
        <taxon>Priapulidae</taxon>
        <taxon>Priapulus</taxon>
    </lineage>
</organism>
<dbReference type="InterPro" id="IPR018108">
    <property type="entry name" value="MCP_transmembrane"/>
</dbReference>
<evidence type="ECO:0000256" key="7">
    <source>
        <dbReference type="ARBA" id="ARBA00023136"/>
    </source>
</evidence>
<dbReference type="SUPFAM" id="SSF103506">
    <property type="entry name" value="Mitochondrial carrier"/>
    <property type="match status" value="1"/>
</dbReference>
<dbReference type="Pfam" id="PF00153">
    <property type="entry name" value="Mito_carr"/>
    <property type="match status" value="2"/>
</dbReference>
<evidence type="ECO:0000256" key="8">
    <source>
        <dbReference type="PROSITE-ProRule" id="PRU00282"/>
    </source>
</evidence>
<evidence type="ECO:0000256" key="2">
    <source>
        <dbReference type="ARBA" id="ARBA00006375"/>
    </source>
</evidence>
<keyword evidence="10" id="KW-1185">Reference proteome</keyword>
<dbReference type="InterPro" id="IPR050391">
    <property type="entry name" value="Mito_Metabolite_Transporter"/>
</dbReference>
<keyword evidence="3 9" id="KW-0813">Transport</keyword>
<sequence>MAAPVKHVNDHGVYVVPHYSEQLWFKYILSAAAATVAETATYPLDLTKTRLQIQGEIAHHHHHGVATDTVPHKGMVRTALGIVKEEGLHKLWQGVTPAIYRHLVYTGCRMTFYEKIREVLGKNDDGTFSFWKAVTGGVVAGGAAQFIASPTDLVKVQMQMEGRRRLEGKPLRVKGVADALKNIVRESGVRGLWKGWAPNVQRAALVNLGGKRDMYKIDFHHTPL</sequence>
<dbReference type="RefSeq" id="XP_014674007.1">
    <property type="nucleotide sequence ID" value="XM_014818521.1"/>
</dbReference>
<evidence type="ECO:0000256" key="3">
    <source>
        <dbReference type="ARBA" id="ARBA00022448"/>
    </source>
</evidence>
<keyword evidence="5" id="KW-0677">Repeat</keyword>
<comment type="subcellular location">
    <subcellularLocation>
        <location evidence="1">Membrane</location>
        <topology evidence="1">Multi-pass membrane protein</topology>
    </subcellularLocation>
</comment>
<evidence type="ECO:0000256" key="6">
    <source>
        <dbReference type="ARBA" id="ARBA00022989"/>
    </source>
</evidence>
<proteinExistence type="inferred from homology"/>
<keyword evidence="6" id="KW-1133">Transmembrane helix</keyword>
<protein>
    <submittedName>
        <fullName evidence="11">Mitochondrial uncoupling protein 4-like</fullName>
    </submittedName>
</protein>
<evidence type="ECO:0000256" key="1">
    <source>
        <dbReference type="ARBA" id="ARBA00004141"/>
    </source>
</evidence>
<dbReference type="PROSITE" id="PS50920">
    <property type="entry name" value="SOLCAR"/>
    <property type="match status" value="2"/>
</dbReference>
<feature type="repeat" description="Solcar" evidence="8">
    <location>
        <begin position="128"/>
        <end position="220"/>
    </location>
</feature>
<dbReference type="PANTHER" id="PTHR45618">
    <property type="entry name" value="MITOCHONDRIAL DICARBOXYLATE CARRIER-RELATED"/>
    <property type="match status" value="1"/>
</dbReference>
<dbReference type="GeneID" id="106814222"/>
<dbReference type="Proteomes" id="UP000695022">
    <property type="component" value="Unplaced"/>
</dbReference>
<evidence type="ECO:0000313" key="10">
    <source>
        <dbReference type="Proteomes" id="UP000695022"/>
    </source>
</evidence>
<comment type="similarity">
    <text evidence="2 9">Belongs to the mitochondrial carrier (TC 2.A.29) family.</text>
</comment>
<evidence type="ECO:0000256" key="4">
    <source>
        <dbReference type="ARBA" id="ARBA00022692"/>
    </source>
</evidence>
<keyword evidence="7 8" id="KW-0472">Membrane</keyword>
<evidence type="ECO:0000256" key="5">
    <source>
        <dbReference type="ARBA" id="ARBA00022737"/>
    </source>
</evidence>
<accession>A0ABM1EP86</accession>
<dbReference type="InterPro" id="IPR023395">
    <property type="entry name" value="MCP_dom_sf"/>
</dbReference>
<name>A0ABM1EP86_PRICU</name>
<dbReference type="Gene3D" id="1.50.40.10">
    <property type="entry name" value="Mitochondrial carrier domain"/>
    <property type="match status" value="1"/>
</dbReference>
<gene>
    <name evidence="11" type="primary">LOC106814222</name>
</gene>